<comment type="caution">
    <text evidence="2">The sequence shown here is derived from an EMBL/GenBank/DDBJ whole genome shotgun (WGS) entry which is preliminary data.</text>
</comment>
<dbReference type="AlphaFoldDB" id="A0A8J4T6H5"/>
<dbReference type="Gene3D" id="3.40.33.10">
    <property type="entry name" value="CAP"/>
    <property type="match status" value="1"/>
</dbReference>
<feature type="chain" id="PRO_5035275771" evidence="1">
    <location>
        <begin position="17"/>
        <end position="99"/>
    </location>
</feature>
<reference evidence="2" key="1">
    <citation type="submission" date="2019-05" db="EMBL/GenBank/DDBJ databases">
        <title>Annotation for the trematode Paragonimus heterotremus.</title>
        <authorList>
            <person name="Choi Y.-J."/>
        </authorList>
    </citation>
    <scope>NUCLEOTIDE SEQUENCE</scope>
    <source>
        <strain evidence="2">LC</strain>
    </source>
</reference>
<proteinExistence type="predicted"/>
<sequence>MILCILMLFTVGASKCELTQRERDKTLCYHNTLRQITSNCMHPVRRKLNDLTWNKTLEYFAHVYSRLTFIYDEHIVDLTAFCKKTNLIQIPYNVDQYEE</sequence>
<evidence type="ECO:0000313" key="3">
    <source>
        <dbReference type="Proteomes" id="UP000748531"/>
    </source>
</evidence>
<dbReference type="OrthoDB" id="6298600at2759"/>
<dbReference type="Proteomes" id="UP000748531">
    <property type="component" value="Unassembled WGS sequence"/>
</dbReference>
<name>A0A8J4T6H5_9TREM</name>
<feature type="signal peptide" evidence="1">
    <location>
        <begin position="1"/>
        <end position="16"/>
    </location>
</feature>
<accession>A0A8J4T6H5</accession>
<evidence type="ECO:0000313" key="2">
    <source>
        <dbReference type="EMBL" id="KAF5394752.1"/>
    </source>
</evidence>
<keyword evidence="3" id="KW-1185">Reference proteome</keyword>
<protein>
    <submittedName>
        <fullName evidence="2">Uncharacterized protein</fullName>
    </submittedName>
</protein>
<dbReference type="InterPro" id="IPR035940">
    <property type="entry name" value="CAP_sf"/>
</dbReference>
<gene>
    <name evidence="2" type="ORF">PHET_10353</name>
</gene>
<dbReference type="SUPFAM" id="SSF55797">
    <property type="entry name" value="PR-1-like"/>
    <property type="match status" value="1"/>
</dbReference>
<evidence type="ECO:0000256" key="1">
    <source>
        <dbReference type="SAM" id="SignalP"/>
    </source>
</evidence>
<organism evidence="2 3">
    <name type="scientific">Paragonimus heterotremus</name>
    <dbReference type="NCBI Taxonomy" id="100268"/>
    <lineage>
        <taxon>Eukaryota</taxon>
        <taxon>Metazoa</taxon>
        <taxon>Spiralia</taxon>
        <taxon>Lophotrochozoa</taxon>
        <taxon>Platyhelminthes</taxon>
        <taxon>Trematoda</taxon>
        <taxon>Digenea</taxon>
        <taxon>Plagiorchiida</taxon>
        <taxon>Troglotremata</taxon>
        <taxon>Troglotrematidae</taxon>
        <taxon>Paragonimus</taxon>
    </lineage>
</organism>
<dbReference type="EMBL" id="LUCH01017754">
    <property type="protein sequence ID" value="KAF5394752.1"/>
    <property type="molecule type" value="Genomic_DNA"/>
</dbReference>
<keyword evidence="1" id="KW-0732">Signal</keyword>